<keyword evidence="2" id="KW-0805">Transcription regulation</keyword>
<protein>
    <recommendedName>
        <fullName evidence="5">HTH merR-type domain-containing protein</fullName>
    </recommendedName>
</protein>
<comment type="caution">
    <text evidence="6">The sequence shown here is derived from an EMBL/GenBank/DDBJ whole genome shotgun (WGS) entry which is preliminary data.</text>
</comment>
<dbReference type="SMART" id="SM00422">
    <property type="entry name" value="HTH_MERR"/>
    <property type="match status" value="1"/>
</dbReference>
<sequence>MRVRPINHFLSKRPNGLETLARTVLSCSQKNKLAIIVKTTIDYSLNVIVYNHYMEGGNMIKIGQLAKKIGISKKTLYHFENVGILKPSLIKDNGYRYYDEQAISQLQRILLLKSIGYTLEQIKILFDSESETGENQTWIHSLSEQVKLIEAEKERLSRLQYYLNATIHVIKLKGHLEPQEMLDVIQDLNRRTLVNGIIPARFDEALEITKEQKEILERLPVIGSDDPRLEEILSIFNEVRDILHMDPKSNDVQQIAHTLYIKTLELFEGDEELMNFYWELINPSSDKELVLGMNTEVTAYIDKMFYHYENNKAKNEERKEKNE</sequence>
<dbReference type="InterPro" id="IPR047057">
    <property type="entry name" value="MerR_fam"/>
</dbReference>
<dbReference type="SUPFAM" id="SSF46955">
    <property type="entry name" value="Putative DNA-binding domain"/>
    <property type="match status" value="1"/>
</dbReference>
<dbReference type="AlphaFoldDB" id="A0A268RWM1"/>
<dbReference type="Gene3D" id="1.10.1660.10">
    <property type="match status" value="1"/>
</dbReference>
<evidence type="ECO:0000256" key="4">
    <source>
        <dbReference type="ARBA" id="ARBA00023163"/>
    </source>
</evidence>
<evidence type="ECO:0000256" key="2">
    <source>
        <dbReference type="ARBA" id="ARBA00023015"/>
    </source>
</evidence>
<dbReference type="Proteomes" id="UP000216133">
    <property type="component" value="Unassembled WGS sequence"/>
</dbReference>
<dbReference type="PANTHER" id="PTHR30204">
    <property type="entry name" value="REDOX-CYCLING DRUG-SENSING TRANSCRIPTIONAL ACTIVATOR SOXR"/>
    <property type="match status" value="1"/>
</dbReference>
<keyword evidence="4" id="KW-0804">Transcription</keyword>
<evidence type="ECO:0000256" key="1">
    <source>
        <dbReference type="ARBA" id="ARBA00022491"/>
    </source>
</evidence>
<dbReference type="Pfam" id="PF13411">
    <property type="entry name" value="MerR_1"/>
    <property type="match status" value="1"/>
</dbReference>
<dbReference type="EMBL" id="NPBS01000142">
    <property type="protein sequence ID" value="PAF23861.1"/>
    <property type="molecule type" value="Genomic_DNA"/>
</dbReference>
<keyword evidence="1" id="KW-0678">Repressor</keyword>
<feature type="domain" description="HTH merR-type" evidence="5">
    <location>
        <begin position="59"/>
        <end position="128"/>
    </location>
</feature>
<evidence type="ECO:0000259" key="5">
    <source>
        <dbReference type="PROSITE" id="PS50937"/>
    </source>
</evidence>
<evidence type="ECO:0000313" key="6">
    <source>
        <dbReference type="EMBL" id="PAF23861.1"/>
    </source>
</evidence>
<keyword evidence="3" id="KW-0238">DNA-binding</keyword>
<proteinExistence type="predicted"/>
<gene>
    <name evidence="6" type="ORF">CHH61_21700</name>
</gene>
<evidence type="ECO:0000256" key="3">
    <source>
        <dbReference type="ARBA" id="ARBA00023125"/>
    </source>
</evidence>
<dbReference type="PANTHER" id="PTHR30204:SF69">
    <property type="entry name" value="MERR-FAMILY TRANSCRIPTIONAL REGULATOR"/>
    <property type="match status" value="1"/>
</dbReference>
<dbReference type="InterPro" id="IPR009061">
    <property type="entry name" value="DNA-bd_dom_put_sf"/>
</dbReference>
<dbReference type="GO" id="GO:0003700">
    <property type="term" value="F:DNA-binding transcription factor activity"/>
    <property type="evidence" value="ECO:0007669"/>
    <property type="project" value="InterPro"/>
</dbReference>
<dbReference type="InterPro" id="IPR000551">
    <property type="entry name" value="MerR-type_HTH_dom"/>
</dbReference>
<reference evidence="6 7" key="1">
    <citation type="submission" date="2017-07" db="EMBL/GenBank/DDBJ databases">
        <title>Isolation and whole genome analysis of endospore-forming bacteria from heroin.</title>
        <authorList>
            <person name="Kalinowski J."/>
            <person name="Ahrens B."/>
            <person name="Al-Dilaimi A."/>
            <person name="Winkler A."/>
            <person name="Wibberg D."/>
            <person name="Schleenbecker U."/>
            <person name="Ruckert C."/>
            <person name="Wolfel R."/>
            <person name="Grass G."/>
        </authorList>
    </citation>
    <scope>NUCLEOTIDE SEQUENCE [LARGE SCALE GENOMIC DNA]</scope>
    <source>
        <strain evidence="6 7">7523-2</strain>
    </source>
</reference>
<dbReference type="GO" id="GO:0003677">
    <property type="term" value="F:DNA binding"/>
    <property type="evidence" value="ECO:0007669"/>
    <property type="project" value="UniProtKB-KW"/>
</dbReference>
<dbReference type="PROSITE" id="PS50937">
    <property type="entry name" value="HTH_MERR_2"/>
    <property type="match status" value="1"/>
</dbReference>
<name>A0A268RWM1_SHOCL</name>
<accession>A0A268RWM1</accession>
<evidence type="ECO:0000313" key="7">
    <source>
        <dbReference type="Proteomes" id="UP000216133"/>
    </source>
</evidence>
<organism evidence="6 7">
    <name type="scientific">Shouchella clausii</name>
    <name type="common">Alkalihalobacillus clausii</name>
    <dbReference type="NCBI Taxonomy" id="79880"/>
    <lineage>
        <taxon>Bacteria</taxon>
        <taxon>Bacillati</taxon>
        <taxon>Bacillota</taxon>
        <taxon>Bacilli</taxon>
        <taxon>Bacillales</taxon>
        <taxon>Bacillaceae</taxon>
        <taxon>Shouchella</taxon>
    </lineage>
</organism>